<accession>A0A8J2MZ87</accession>
<protein>
    <recommendedName>
        <fullName evidence="1">Microbial-type PARG catalytic domain-containing protein</fullName>
    </recommendedName>
</protein>
<dbReference type="Proteomes" id="UP000676310">
    <property type="component" value="Unassembled WGS sequence"/>
</dbReference>
<sequence length="272" mass="29346">MTGFATRRAICEDTIARSPSIATSTPGGSLISHFIPSQLPALSKKSPIYPNIPLQTPITIHNSDSFALARALPGSGKIGVLNLASDEEPGGGWRYTLSRTQEEALCYSSTLYATLKPEWYPWPNTGAGSVAGVMSPNVVVFRDTLDNGLAELPEDQRHVVAVMTVAAPRLPAVKEGGEGFAREEDLEDLREKILLVLRMAAGEGVTRLVLGAMGCGAYRCPPRVVAQEMKMALEREEFAGWFGNVAFAVYAAGPIGTKNLEIFREVFAFEVM</sequence>
<dbReference type="PANTHER" id="PTHR35596:SF1">
    <property type="entry name" value="MICROBIAL-TYPE PARG CATALYTIC DOMAIN-CONTAINING PROTEIN"/>
    <property type="match status" value="1"/>
</dbReference>
<organism evidence="2 3">
    <name type="scientific">Alternaria atra</name>
    <dbReference type="NCBI Taxonomy" id="119953"/>
    <lineage>
        <taxon>Eukaryota</taxon>
        <taxon>Fungi</taxon>
        <taxon>Dikarya</taxon>
        <taxon>Ascomycota</taxon>
        <taxon>Pezizomycotina</taxon>
        <taxon>Dothideomycetes</taxon>
        <taxon>Pleosporomycetidae</taxon>
        <taxon>Pleosporales</taxon>
        <taxon>Pleosporineae</taxon>
        <taxon>Pleosporaceae</taxon>
        <taxon>Alternaria</taxon>
        <taxon>Alternaria sect. Ulocladioides</taxon>
    </lineage>
</organism>
<dbReference type="InterPro" id="IPR043472">
    <property type="entry name" value="Macro_dom-like"/>
</dbReference>
<dbReference type="RefSeq" id="XP_043168145.1">
    <property type="nucleotide sequence ID" value="XM_043312210.1"/>
</dbReference>
<dbReference type="Gene3D" id="3.40.220.10">
    <property type="entry name" value="Leucine Aminopeptidase, subunit E, domain 1"/>
    <property type="match status" value="1"/>
</dbReference>
<dbReference type="PANTHER" id="PTHR35596">
    <property type="entry name" value="DUF2263 DOMAIN-CONTAINING PROTEIN"/>
    <property type="match status" value="1"/>
</dbReference>
<dbReference type="GeneID" id="67016279"/>
<evidence type="ECO:0000259" key="1">
    <source>
        <dbReference type="Pfam" id="PF10021"/>
    </source>
</evidence>
<comment type="caution">
    <text evidence="2">The sequence shown here is derived from an EMBL/GenBank/DDBJ whole genome shotgun (WGS) entry which is preliminary data.</text>
</comment>
<dbReference type="AlphaFoldDB" id="A0A8J2MZ87"/>
<reference evidence="2" key="1">
    <citation type="submission" date="2021-05" db="EMBL/GenBank/DDBJ databases">
        <authorList>
            <person name="Stam R."/>
        </authorList>
    </citation>
    <scope>NUCLEOTIDE SEQUENCE</scope>
    <source>
        <strain evidence="2">CS162</strain>
    </source>
</reference>
<dbReference type="NCBIfam" id="TIGR02452">
    <property type="entry name" value="TIGR02452 family protein"/>
    <property type="match status" value="1"/>
</dbReference>
<proteinExistence type="predicted"/>
<dbReference type="EMBL" id="CAJRGZ010000017">
    <property type="protein sequence ID" value="CAG5156802.1"/>
    <property type="molecule type" value="Genomic_DNA"/>
</dbReference>
<gene>
    <name evidence="2" type="ORF">ALTATR162_LOCUS4595</name>
</gene>
<dbReference type="SUPFAM" id="SSF52949">
    <property type="entry name" value="Macro domain-like"/>
    <property type="match status" value="1"/>
</dbReference>
<evidence type="ECO:0000313" key="3">
    <source>
        <dbReference type="Proteomes" id="UP000676310"/>
    </source>
</evidence>
<dbReference type="Pfam" id="PF10021">
    <property type="entry name" value="PARG_cat_microb"/>
    <property type="match status" value="1"/>
</dbReference>
<evidence type="ECO:0000313" key="2">
    <source>
        <dbReference type="EMBL" id="CAG5156802.1"/>
    </source>
</evidence>
<dbReference type="InterPro" id="IPR012664">
    <property type="entry name" value="CHP02452"/>
</dbReference>
<name>A0A8J2MZ87_9PLEO</name>
<dbReference type="InterPro" id="IPR019261">
    <property type="entry name" value="PARG_cat_microbial"/>
</dbReference>
<feature type="domain" description="Microbial-type PARG catalytic" evidence="1">
    <location>
        <begin position="54"/>
        <end position="143"/>
    </location>
</feature>
<keyword evidence="3" id="KW-1185">Reference proteome</keyword>
<dbReference type="OrthoDB" id="9985428at2759"/>